<dbReference type="PRINTS" id="PR00368">
    <property type="entry name" value="FADPNR"/>
</dbReference>
<dbReference type="EMBL" id="CP000356">
    <property type="protein sequence ID" value="ABF54410.1"/>
    <property type="molecule type" value="Genomic_DNA"/>
</dbReference>
<dbReference type="RefSeq" id="WP_011542975.1">
    <property type="nucleotide sequence ID" value="NC_008048.1"/>
</dbReference>
<evidence type="ECO:0000256" key="4">
    <source>
        <dbReference type="ARBA" id="ARBA00023002"/>
    </source>
</evidence>
<dbReference type="HOGENOM" id="CLU_021377_4_0_5"/>
<keyword evidence="7" id="KW-1185">Reference proteome</keyword>
<dbReference type="GO" id="GO:0003955">
    <property type="term" value="F:NAD(P)H dehydrogenase (quinone) activity"/>
    <property type="evidence" value="ECO:0007669"/>
    <property type="project" value="TreeGrafter"/>
</dbReference>
<dbReference type="STRING" id="317655.Sala_2705"/>
<dbReference type="InterPro" id="IPR036188">
    <property type="entry name" value="FAD/NAD-bd_sf"/>
</dbReference>
<gene>
    <name evidence="6" type="ordered locus">Sala_2705</name>
</gene>
<evidence type="ECO:0000313" key="6">
    <source>
        <dbReference type="EMBL" id="ABF54410.1"/>
    </source>
</evidence>
<evidence type="ECO:0000256" key="2">
    <source>
        <dbReference type="ARBA" id="ARBA00022630"/>
    </source>
</evidence>
<dbReference type="InterPro" id="IPR017584">
    <property type="entry name" value="Pyridine_nucleo_diS_OxRdtase_N"/>
</dbReference>
<dbReference type="Pfam" id="PF07992">
    <property type="entry name" value="Pyr_redox_2"/>
    <property type="match status" value="1"/>
</dbReference>
<dbReference type="NCBIfam" id="TIGR03169">
    <property type="entry name" value="Nterm_to_SelD"/>
    <property type="match status" value="1"/>
</dbReference>
<dbReference type="eggNOG" id="COG1252">
    <property type="taxonomic scope" value="Bacteria"/>
</dbReference>
<evidence type="ECO:0000256" key="1">
    <source>
        <dbReference type="ARBA" id="ARBA00001974"/>
    </source>
</evidence>
<dbReference type="SUPFAM" id="SSF51905">
    <property type="entry name" value="FAD/NAD(P)-binding domain"/>
    <property type="match status" value="2"/>
</dbReference>
<sequence length="374" mass="39662">MSIRMVLAGGGHAHLAVLADWIGAPPEGTERWLVTSHRHTAYSGMLPGWIAGAYPAEALTIDLEPLARLAGARLVIADVVGLDPDRRLLELSTGVRLGFDLLSLATGGESDISHLAALGDRLLPVRPVQPFMARWEAFLGGRQGRVATRVAVVGGGAAGVELALAAEQSLRRRLGGKTKVALVAPRDTLLAGHDQAVRRRASDLLRARGIAFHDGHAAGAPDGLMLPDGTALAFDAVIAATGSRPPGWIADTGLAVREGGFVAVGSDLRSASHPDIFAAGDIVSRSDRRVERSGVHAVKAGPVIAANLKAVLAGTATRDYIPRRRTLYLLATGDERAILSWGRLTAGGHLVWRLKDWIDRRFVERYAGFGQFRS</sequence>
<feature type="domain" description="FAD/NAD(P)-binding" evidence="5">
    <location>
        <begin position="27"/>
        <end position="297"/>
    </location>
</feature>
<evidence type="ECO:0000256" key="3">
    <source>
        <dbReference type="ARBA" id="ARBA00022827"/>
    </source>
</evidence>
<keyword evidence="2" id="KW-0285">Flavoprotein</keyword>
<dbReference type="GO" id="GO:0019646">
    <property type="term" value="P:aerobic electron transport chain"/>
    <property type="evidence" value="ECO:0007669"/>
    <property type="project" value="TreeGrafter"/>
</dbReference>
<dbReference type="OrthoDB" id="9781621at2"/>
<evidence type="ECO:0000259" key="5">
    <source>
        <dbReference type="Pfam" id="PF07992"/>
    </source>
</evidence>
<dbReference type="InterPro" id="IPR051169">
    <property type="entry name" value="NADH-Q_oxidoreductase"/>
</dbReference>
<evidence type="ECO:0000313" key="7">
    <source>
        <dbReference type="Proteomes" id="UP000006578"/>
    </source>
</evidence>
<dbReference type="KEGG" id="sal:Sala_2705"/>
<comment type="cofactor">
    <cofactor evidence="1">
        <name>FAD</name>
        <dbReference type="ChEBI" id="CHEBI:57692"/>
    </cofactor>
</comment>
<dbReference type="AlphaFoldDB" id="Q1GPL2"/>
<protein>
    <submittedName>
        <fullName evidence="6">FAD-dependent pyridine nucleotide-disulphide oxidoreductase</fullName>
    </submittedName>
</protein>
<proteinExistence type="predicted"/>
<dbReference type="Gene3D" id="3.50.50.100">
    <property type="match status" value="1"/>
</dbReference>
<organism evidence="6 7">
    <name type="scientific">Sphingopyxis alaskensis (strain DSM 13593 / LMG 18877 / RB2256)</name>
    <name type="common">Sphingomonas alaskensis</name>
    <dbReference type="NCBI Taxonomy" id="317655"/>
    <lineage>
        <taxon>Bacteria</taxon>
        <taxon>Pseudomonadati</taxon>
        <taxon>Pseudomonadota</taxon>
        <taxon>Alphaproteobacteria</taxon>
        <taxon>Sphingomonadales</taxon>
        <taxon>Sphingomonadaceae</taxon>
        <taxon>Sphingopyxis</taxon>
    </lineage>
</organism>
<dbReference type="Proteomes" id="UP000006578">
    <property type="component" value="Chromosome"/>
</dbReference>
<dbReference type="PANTHER" id="PTHR42913:SF9">
    <property type="entry name" value="SLR1591 PROTEIN"/>
    <property type="match status" value="1"/>
</dbReference>
<keyword evidence="4" id="KW-0560">Oxidoreductase</keyword>
<dbReference type="InterPro" id="IPR023753">
    <property type="entry name" value="FAD/NAD-binding_dom"/>
</dbReference>
<name>Q1GPL2_SPHAL</name>
<accession>Q1GPL2</accession>
<dbReference type="PANTHER" id="PTHR42913">
    <property type="entry name" value="APOPTOSIS-INDUCING FACTOR 1"/>
    <property type="match status" value="1"/>
</dbReference>
<keyword evidence="3" id="KW-0274">FAD</keyword>
<reference evidence="6 7" key="1">
    <citation type="journal article" date="2009" name="Proc. Natl. Acad. Sci. U.S.A.">
        <title>The genomic basis of trophic strategy in marine bacteria.</title>
        <authorList>
            <person name="Lauro F.M."/>
            <person name="McDougald D."/>
            <person name="Thomas T."/>
            <person name="Williams T.J."/>
            <person name="Egan S."/>
            <person name="Rice S."/>
            <person name="DeMaere M.Z."/>
            <person name="Ting L."/>
            <person name="Ertan H."/>
            <person name="Johnson J."/>
            <person name="Ferriera S."/>
            <person name="Lapidus A."/>
            <person name="Anderson I."/>
            <person name="Kyrpides N."/>
            <person name="Munk A.C."/>
            <person name="Detter C."/>
            <person name="Han C.S."/>
            <person name="Brown M.V."/>
            <person name="Robb F.T."/>
            <person name="Kjelleberg S."/>
            <person name="Cavicchioli R."/>
        </authorList>
    </citation>
    <scope>NUCLEOTIDE SEQUENCE [LARGE SCALE GENOMIC DNA]</scope>
    <source>
        <strain evidence="7">DSM 13593 / LMG 18877 / RB2256</strain>
    </source>
</reference>